<comment type="caution">
    <text evidence="1">The sequence shown here is derived from an EMBL/GenBank/DDBJ whole genome shotgun (WGS) entry which is preliminary data.</text>
</comment>
<organism evidence="1 2">
    <name type="scientific">Gossypium gossypioides</name>
    <name type="common">Mexican cotton</name>
    <name type="synonym">Selera gossypioides</name>
    <dbReference type="NCBI Taxonomy" id="34282"/>
    <lineage>
        <taxon>Eukaryota</taxon>
        <taxon>Viridiplantae</taxon>
        <taxon>Streptophyta</taxon>
        <taxon>Embryophyta</taxon>
        <taxon>Tracheophyta</taxon>
        <taxon>Spermatophyta</taxon>
        <taxon>Magnoliopsida</taxon>
        <taxon>eudicotyledons</taxon>
        <taxon>Gunneridae</taxon>
        <taxon>Pentapetalae</taxon>
        <taxon>rosids</taxon>
        <taxon>malvids</taxon>
        <taxon>Malvales</taxon>
        <taxon>Malvaceae</taxon>
        <taxon>Malvoideae</taxon>
        <taxon>Gossypium</taxon>
    </lineage>
</organism>
<proteinExistence type="predicted"/>
<sequence length="23" mass="2521">MLVALTTTLSCRILDPHHGVFPV</sequence>
<reference evidence="1 2" key="1">
    <citation type="journal article" date="2019" name="Genome Biol. Evol.">
        <title>Insights into the evolution of the New World diploid cottons (Gossypium, subgenus Houzingenia) based on genome sequencing.</title>
        <authorList>
            <person name="Grover C.E."/>
            <person name="Arick M.A. 2nd"/>
            <person name="Thrash A."/>
            <person name="Conover J.L."/>
            <person name="Sanders W.S."/>
            <person name="Peterson D.G."/>
            <person name="Frelichowski J.E."/>
            <person name="Scheffler J.A."/>
            <person name="Scheffler B.E."/>
            <person name="Wendel J.F."/>
        </authorList>
    </citation>
    <scope>NUCLEOTIDE SEQUENCE [LARGE SCALE GENOMIC DNA]</scope>
    <source>
        <strain evidence="1">5</strain>
        <tissue evidence="1">Leaf</tissue>
    </source>
</reference>
<gene>
    <name evidence="1" type="ORF">Gogos_017528</name>
</gene>
<keyword evidence="2" id="KW-1185">Reference proteome</keyword>
<evidence type="ECO:0000313" key="1">
    <source>
        <dbReference type="EMBL" id="MBA0733529.1"/>
    </source>
</evidence>
<evidence type="ECO:0000313" key="2">
    <source>
        <dbReference type="Proteomes" id="UP000593579"/>
    </source>
</evidence>
<dbReference type="AlphaFoldDB" id="A0A7J9BCR9"/>
<dbReference type="EMBL" id="JABEZY010000002">
    <property type="protein sequence ID" value="MBA0733529.1"/>
    <property type="molecule type" value="Genomic_DNA"/>
</dbReference>
<accession>A0A7J9BCR9</accession>
<dbReference type="Proteomes" id="UP000593579">
    <property type="component" value="Unassembled WGS sequence"/>
</dbReference>
<protein>
    <submittedName>
        <fullName evidence="1">Uncharacterized protein</fullName>
    </submittedName>
</protein>
<name>A0A7J9BCR9_GOSGO</name>